<dbReference type="RefSeq" id="WP_378256649.1">
    <property type="nucleotide sequence ID" value="NZ_JBHSIT010000005.1"/>
</dbReference>
<evidence type="ECO:0000313" key="3">
    <source>
        <dbReference type="Proteomes" id="UP001595872"/>
    </source>
</evidence>
<dbReference type="Proteomes" id="UP001595872">
    <property type="component" value="Unassembled WGS sequence"/>
</dbReference>
<protein>
    <submittedName>
        <fullName evidence="2">Uncharacterized protein</fullName>
    </submittedName>
</protein>
<sequence>MTEPVTAGAAPFVAAVQRPSLPPWLLLQVAGSPSDDRATEPTSEQALPTRTDACCAATPVSPRVAFPPPDDPDADGDIDDDIDWDVEGDIDGDEPPDDVPDALDVALAAHLETFPAPLEIAPLAPDFTAFLPSPPHAEPARATAASVSTAPAVRILVIACPPLS</sequence>
<evidence type="ECO:0000256" key="1">
    <source>
        <dbReference type="SAM" id="MobiDB-lite"/>
    </source>
</evidence>
<feature type="region of interest" description="Disordered" evidence="1">
    <location>
        <begin position="31"/>
        <end position="99"/>
    </location>
</feature>
<feature type="compositionally biased region" description="Acidic residues" evidence="1">
    <location>
        <begin position="70"/>
        <end position="99"/>
    </location>
</feature>
<organism evidence="2 3">
    <name type="scientific">Actinomadura gamaensis</name>
    <dbReference type="NCBI Taxonomy" id="1763541"/>
    <lineage>
        <taxon>Bacteria</taxon>
        <taxon>Bacillati</taxon>
        <taxon>Actinomycetota</taxon>
        <taxon>Actinomycetes</taxon>
        <taxon>Streptosporangiales</taxon>
        <taxon>Thermomonosporaceae</taxon>
        <taxon>Actinomadura</taxon>
    </lineage>
</organism>
<name>A0ABV9U0C0_9ACTN</name>
<comment type="caution">
    <text evidence="2">The sequence shown here is derived from an EMBL/GenBank/DDBJ whole genome shotgun (WGS) entry which is preliminary data.</text>
</comment>
<reference evidence="3" key="1">
    <citation type="journal article" date="2019" name="Int. J. Syst. Evol. Microbiol.">
        <title>The Global Catalogue of Microorganisms (GCM) 10K type strain sequencing project: providing services to taxonomists for standard genome sequencing and annotation.</title>
        <authorList>
            <consortium name="The Broad Institute Genomics Platform"/>
            <consortium name="The Broad Institute Genome Sequencing Center for Infectious Disease"/>
            <person name="Wu L."/>
            <person name="Ma J."/>
        </authorList>
    </citation>
    <scope>NUCLEOTIDE SEQUENCE [LARGE SCALE GENOMIC DNA]</scope>
    <source>
        <strain evidence="3">KLKA75</strain>
    </source>
</reference>
<keyword evidence="3" id="KW-1185">Reference proteome</keyword>
<proteinExistence type="predicted"/>
<accession>A0ABV9U0C0</accession>
<gene>
    <name evidence="2" type="ORF">ACFPCY_18270</name>
</gene>
<evidence type="ECO:0000313" key="2">
    <source>
        <dbReference type="EMBL" id="MFC4909274.1"/>
    </source>
</evidence>
<dbReference type="EMBL" id="JBHSIT010000005">
    <property type="protein sequence ID" value="MFC4909274.1"/>
    <property type="molecule type" value="Genomic_DNA"/>
</dbReference>